<feature type="compositionally biased region" description="Basic and acidic residues" evidence="4">
    <location>
        <begin position="357"/>
        <end position="371"/>
    </location>
</feature>
<feature type="domain" description="CheW-like" evidence="5">
    <location>
        <begin position="376"/>
        <end position="518"/>
    </location>
</feature>
<reference evidence="6 7" key="1">
    <citation type="submission" date="2019-03" db="EMBL/GenBank/DDBJ databases">
        <title>Genomic Encyclopedia of Type Strains, Phase IV (KMG-IV): sequencing the most valuable type-strain genomes for metagenomic binning, comparative biology and taxonomic classification.</title>
        <authorList>
            <person name="Goeker M."/>
        </authorList>
    </citation>
    <scope>NUCLEOTIDE SEQUENCE [LARGE SCALE GENOMIC DNA]</scope>
    <source>
        <strain evidence="6 7">DSM 18063</strain>
    </source>
</reference>
<dbReference type="RefSeq" id="WP_132460274.1">
    <property type="nucleotide sequence ID" value="NZ_SLXP01000001.1"/>
</dbReference>
<comment type="caution">
    <text evidence="6">The sequence shown here is derived from an EMBL/GenBank/DDBJ whole genome shotgun (WGS) entry which is preliminary data.</text>
</comment>
<dbReference type="InterPro" id="IPR036061">
    <property type="entry name" value="CheW-like_dom_sf"/>
</dbReference>
<accession>A0A4R2Q6J2</accession>
<dbReference type="Gene3D" id="2.30.30.40">
    <property type="entry name" value="SH3 Domains"/>
    <property type="match status" value="3"/>
</dbReference>
<organism evidence="6 7">
    <name type="scientific">Rhodovulum marinum</name>
    <dbReference type="NCBI Taxonomy" id="320662"/>
    <lineage>
        <taxon>Bacteria</taxon>
        <taxon>Pseudomonadati</taxon>
        <taxon>Pseudomonadota</taxon>
        <taxon>Alphaproteobacteria</taxon>
        <taxon>Rhodobacterales</taxon>
        <taxon>Paracoccaceae</taxon>
        <taxon>Rhodovulum</taxon>
    </lineage>
</organism>
<feature type="region of interest" description="Disordered" evidence="4">
    <location>
        <begin position="351"/>
        <end position="373"/>
    </location>
</feature>
<dbReference type="PROSITE" id="PS50851">
    <property type="entry name" value="CHEW"/>
    <property type="match status" value="3"/>
</dbReference>
<evidence type="ECO:0000313" key="7">
    <source>
        <dbReference type="Proteomes" id="UP000294835"/>
    </source>
</evidence>
<feature type="domain" description="CheW-like" evidence="5">
    <location>
        <begin position="22"/>
        <end position="166"/>
    </location>
</feature>
<dbReference type="InterPro" id="IPR002545">
    <property type="entry name" value="CheW-lke_dom"/>
</dbReference>
<dbReference type="PANTHER" id="PTHR22617:SF45">
    <property type="entry name" value="CHEMOTAXIS PROTEIN CHEW"/>
    <property type="match status" value="1"/>
</dbReference>
<dbReference type="SUPFAM" id="SSF50341">
    <property type="entry name" value="CheW-like"/>
    <property type="match status" value="3"/>
</dbReference>
<protein>
    <recommendedName>
        <fullName evidence="2">Chemotaxis protein CheW</fullName>
    </recommendedName>
</protein>
<evidence type="ECO:0000259" key="5">
    <source>
        <dbReference type="PROSITE" id="PS50851"/>
    </source>
</evidence>
<dbReference type="GO" id="GO:0006935">
    <property type="term" value="P:chemotaxis"/>
    <property type="evidence" value="ECO:0007669"/>
    <property type="project" value="InterPro"/>
</dbReference>
<feature type="region of interest" description="Disordered" evidence="4">
    <location>
        <begin position="1"/>
        <end position="22"/>
    </location>
</feature>
<dbReference type="AlphaFoldDB" id="A0A4R2Q6J2"/>
<evidence type="ECO:0000256" key="1">
    <source>
        <dbReference type="ARBA" id="ARBA00004496"/>
    </source>
</evidence>
<dbReference type="Gene3D" id="2.40.50.180">
    <property type="entry name" value="CheA-289, Domain 4"/>
    <property type="match status" value="3"/>
</dbReference>
<dbReference type="GO" id="GO:0007165">
    <property type="term" value="P:signal transduction"/>
    <property type="evidence" value="ECO:0007669"/>
    <property type="project" value="InterPro"/>
</dbReference>
<dbReference type="GO" id="GO:0005829">
    <property type="term" value="C:cytosol"/>
    <property type="evidence" value="ECO:0007669"/>
    <property type="project" value="TreeGrafter"/>
</dbReference>
<dbReference type="OrthoDB" id="3291462at2"/>
<comment type="subcellular location">
    <subcellularLocation>
        <location evidence="1">Cytoplasm</location>
    </subcellularLocation>
</comment>
<dbReference type="EMBL" id="SLXP01000001">
    <property type="protein sequence ID" value="TCP44129.1"/>
    <property type="molecule type" value="Genomic_DNA"/>
</dbReference>
<dbReference type="PANTHER" id="PTHR22617">
    <property type="entry name" value="CHEMOTAXIS SENSOR HISTIDINE KINASE-RELATED"/>
    <property type="match status" value="1"/>
</dbReference>
<evidence type="ECO:0000256" key="4">
    <source>
        <dbReference type="SAM" id="MobiDB-lite"/>
    </source>
</evidence>
<feature type="domain" description="CheW-like" evidence="5">
    <location>
        <begin position="195"/>
        <end position="343"/>
    </location>
</feature>
<evidence type="ECO:0000256" key="3">
    <source>
        <dbReference type="ARBA" id="ARBA00022490"/>
    </source>
</evidence>
<dbReference type="InterPro" id="IPR039315">
    <property type="entry name" value="CheW"/>
</dbReference>
<dbReference type="Proteomes" id="UP000294835">
    <property type="component" value="Unassembled WGS sequence"/>
</dbReference>
<keyword evidence="3" id="KW-0963">Cytoplasm</keyword>
<dbReference type="SMART" id="SM00260">
    <property type="entry name" value="CheW"/>
    <property type="match status" value="3"/>
</dbReference>
<sequence>MAKKNAKPGAARPGAEAQATEPRQFVTFHMGKECFALPMESVREIIRVPRAIRVPLTPEGFEGLANLRGAILPVMDLRRMVGLPARAIDDASRTIVVECGGPVGLIVDRVSQVVSFAADRIETLDETATLSASGLDGLLDGVIKDSAGAGLIQILDATHAIRQSSVAATDRDPDAPATASAPTGVAEDEAGNDSLVQFVNLTVDDQEYAFEISEVDEIVRPPEAIFKVPQSAGHVLGMIDLRERLLPIVCLRRLFGLPATEISESSRILVLHVAREDEPDARVGLVVDQVREVITASAEEQVNVSGLISRDGQARIGTMCRLDGGKRLVGVLSGRTLFQDPAIRAALNEAADVTDTQQERTEMAEATPRDTDDGEETQLVVYQLDGQDFGVEIDAVREIIRVPADLRRVPQAPHYVAGIITLRGAVLPVVTMRTRFGLAEAAREDRQRIMVLSRDGIATGFIVDSVTEVLRLPRNAIEPAPDLSDEQRNLIGTVANLNGGERIIQILDAAALLSAGTVDMAAHDEDLAVPA</sequence>
<dbReference type="Pfam" id="PF01584">
    <property type="entry name" value="CheW"/>
    <property type="match status" value="3"/>
</dbReference>
<name>A0A4R2Q6J2_9RHOB</name>
<evidence type="ECO:0000256" key="2">
    <source>
        <dbReference type="ARBA" id="ARBA00021483"/>
    </source>
</evidence>
<keyword evidence="7" id="KW-1185">Reference proteome</keyword>
<feature type="region of interest" description="Disordered" evidence="4">
    <location>
        <begin position="165"/>
        <end position="187"/>
    </location>
</feature>
<evidence type="ECO:0000313" key="6">
    <source>
        <dbReference type="EMBL" id="TCP44129.1"/>
    </source>
</evidence>
<proteinExistence type="predicted"/>
<gene>
    <name evidence="6" type="ORF">EV662_101216</name>
</gene>